<organism evidence="3">
    <name type="scientific">Cladocopium goreaui</name>
    <dbReference type="NCBI Taxonomy" id="2562237"/>
    <lineage>
        <taxon>Eukaryota</taxon>
        <taxon>Sar</taxon>
        <taxon>Alveolata</taxon>
        <taxon>Dinophyceae</taxon>
        <taxon>Suessiales</taxon>
        <taxon>Symbiodiniaceae</taxon>
        <taxon>Cladocopium</taxon>
    </lineage>
</organism>
<dbReference type="InterPro" id="IPR011047">
    <property type="entry name" value="Quinoprotein_ADH-like_sf"/>
</dbReference>
<accession>A0A9P1FT36</accession>
<feature type="domain" description="Pyrrolo-quinoline quinone repeat" evidence="2">
    <location>
        <begin position="190"/>
        <end position="266"/>
    </location>
</feature>
<keyword evidence="1" id="KW-0732">Signal</keyword>
<dbReference type="EMBL" id="CAMXCT010001137">
    <property type="protein sequence ID" value="CAI3987156.1"/>
    <property type="molecule type" value="Genomic_DNA"/>
</dbReference>
<reference evidence="4 5" key="2">
    <citation type="submission" date="2024-05" db="EMBL/GenBank/DDBJ databases">
        <authorList>
            <person name="Chen Y."/>
            <person name="Shah S."/>
            <person name="Dougan E. K."/>
            <person name="Thang M."/>
            <person name="Chan C."/>
        </authorList>
    </citation>
    <scope>NUCLEOTIDE SEQUENCE [LARGE SCALE GENOMIC DNA]</scope>
</reference>
<evidence type="ECO:0000313" key="4">
    <source>
        <dbReference type="EMBL" id="CAL4774468.1"/>
    </source>
</evidence>
<protein>
    <submittedName>
        <fullName evidence="4">Polyvinylalcohol dehydrogenase</fullName>
    </submittedName>
</protein>
<dbReference type="InterPro" id="IPR002372">
    <property type="entry name" value="PQQ_rpt_dom"/>
</dbReference>
<dbReference type="PANTHER" id="PTHR34512:SF30">
    <property type="entry name" value="OUTER MEMBRANE PROTEIN ASSEMBLY FACTOR BAMB"/>
    <property type="match status" value="1"/>
</dbReference>
<evidence type="ECO:0000259" key="2">
    <source>
        <dbReference type="Pfam" id="PF13360"/>
    </source>
</evidence>
<dbReference type="InterPro" id="IPR018391">
    <property type="entry name" value="PQQ_b-propeller_rpt"/>
</dbReference>
<dbReference type="SMART" id="SM00564">
    <property type="entry name" value="PQQ"/>
    <property type="match status" value="6"/>
</dbReference>
<dbReference type="InterPro" id="IPR015943">
    <property type="entry name" value="WD40/YVTN_repeat-like_dom_sf"/>
</dbReference>
<dbReference type="SUPFAM" id="SSF50998">
    <property type="entry name" value="Quinoprotein alcohol dehydrogenase-like"/>
    <property type="match status" value="1"/>
</dbReference>
<feature type="domain" description="Pyrrolo-quinoline quinone repeat" evidence="2">
    <location>
        <begin position="97"/>
        <end position="180"/>
    </location>
</feature>
<reference evidence="3" key="1">
    <citation type="submission" date="2022-10" db="EMBL/GenBank/DDBJ databases">
        <authorList>
            <person name="Chen Y."/>
            <person name="Dougan E. K."/>
            <person name="Chan C."/>
            <person name="Rhodes N."/>
            <person name="Thang M."/>
        </authorList>
    </citation>
    <scope>NUCLEOTIDE SEQUENCE</scope>
</reference>
<dbReference type="PANTHER" id="PTHR34512">
    <property type="entry name" value="CELL SURFACE PROTEIN"/>
    <property type="match status" value="1"/>
</dbReference>
<dbReference type="Gene3D" id="2.130.10.10">
    <property type="entry name" value="YVTN repeat-like/Quinoprotein amine dehydrogenase"/>
    <property type="match status" value="2"/>
</dbReference>
<evidence type="ECO:0000313" key="3">
    <source>
        <dbReference type="EMBL" id="CAI3987156.1"/>
    </source>
</evidence>
<evidence type="ECO:0000256" key="1">
    <source>
        <dbReference type="SAM" id="SignalP"/>
    </source>
</evidence>
<dbReference type="Pfam" id="PF13360">
    <property type="entry name" value="PQQ_2"/>
    <property type="match status" value="2"/>
</dbReference>
<name>A0A9P1FT36_9DINO</name>
<dbReference type="Proteomes" id="UP001152797">
    <property type="component" value="Unassembled WGS sequence"/>
</dbReference>
<feature type="chain" id="PRO_5043272333" evidence="1">
    <location>
        <begin position="22"/>
        <end position="502"/>
    </location>
</feature>
<dbReference type="AlphaFoldDB" id="A0A9P1FT36"/>
<evidence type="ECO:0000313" key="5">
    <source>
        <dbReference type="Proteomes" id="UP001152797"/>
    </source>
</evidence>
<sequence>MVTAGVKAFLFVAALVVSVVATEEDCGSEEAASCASPQFLQLHRQVNDGTSNPQGVSHFWPHARGRMLQHPGTTPEAWTNHSLSWTWSYPEGKFHNLFAGGPVIDEDKHIYQMTARGLYAFNSSGHQLWHYQPPGRSNNEVTLYGDLVLGTTCDTGNAFAVNRSTGQSVWITNIAEDAGQDCGYPAAVDGVLVVGGERAHLDPADGNSQIFGLDANSGEKLWQYRPDMPTWNLLPLFPGDGTTLFMDFAGGIYKLDLHTGKELWKNLHHDSRGIGMTASGENRSFGDGGAALGPNGMVYTCSNPLAYRGDEGTTGIVRAFYQSNGTEVWSTSTNFPCNNYPAVGTTTGIDGLSLVVTPGSLMIPRQKEQGEILSLDAFTGSKKWSIKVKPLDVPLNMPEGDVAGLGTRLQDGIQPICWPSHWSAPMIDGNGMVLVGRSDGKLYRVFGPDAGYKGVRSPNMSVSEGLLWEATTLGSAFLHGALAAAPGLFVVSSCDTIYVFQK</sequence>
<dbReference type="EMBL" id="CAMXCT030001137">
    <property type="protein sequence ID" value="CAL4774468.1"/>
    <property type="molecule type" value="Genomic_DNA"/>
</dbReference>
<feature type="signal peptide" evidence="1">
    <location>
        <begin position="1"/>
        <end position="21"/>
    </location>
</feature>
<dbReference type="EMBL" id="CAMXCT020001137">
    <property type="protein sequence ID" value="CAL1140531.1"/>
    <property type="molecule type" value="Genomic_DNA"/>
</dbReference>
<dbReference type="OrthoDB" id="407257at2759"/>
<proteinExistence type="predicted"/>
<comment type="caution">
    <text evidence="3">The sequence shown here is derived from an EMBL/GenBank/DDBJ whole genome shotgun (WGS) entry which is preliminary data.</text>
</comment>
<keyword evidence="5" id="KW-1185">Reference proteome</keyword>
<gene>
    <name evidence="3" type="ORF">C1SCF055_LOCUS14452</name>
</gene>